<dbReference type="Pfam" id="PF00241">
    <property type="entry name" value="Cofilin_ADF"/>
    <property type="match status" value="1"/>
</dbReference>
<dbReference type="GO" id="GO:0003779">
    <property type="term" value="F:actin binding"/>
    <property type="evidence" value="ECO:0007669"/>
    <property type="project" value="InterPro"/>
</dbReference>
<dbReference type="Gene3D" id="3.40.20.10">
    <property type="entry name" value="Severin"/>
    <property type="match status" value="1"/>
</dbReference>
<dbReference type="Proteomes" id="UP000006671">
    <property type="component" value="Unassembled WGS sequence"/>
</dbReference>
<evidence type="ECO:0000259" key="1">
    <source>
        <dbReference type="PROSITE" id="PS51263"/>
    </source>
</evidence>
<dbReference type="KEGG" id="ngr:NAEGRDRAFT_62137"/>
<dbReference type="InParanoid" id="D2V017"/>
<dbReference type="RefSeq" id="XP_002682195.1">
    <property type="nucleotide sequence ID" value="XM_002682149.1"/>
</dbReference>
<dbReference type="SUPFAM" id="SSF55753">
    <property type="entry name" value="Actin depolymerizing proteins"/>
    <property type="match status" value="1"/>
</dbReference>
<protein>
    <submittedName>
        <fullName evidence="2">Predicted protein</fullName>
    </submittedName>
</protein>
<accession>D2V017</accession>
<dbReference type="InterPro" id="IPR002108">
    <property type="entry name" value="ADF-H"/>
</dbReference>
<evidence type="ECO:0000313" key="2">
    <source>
        <dbReference type="EMBL" id="EFC49451.1"/>
    </source>
</evidence>
<proteinExistence type="predicted"/>
<feature type="domain" description="ADF-H" evidence="1">
    <location>
        <begin position="57"/>
        <end position="199"/>
    </location>
</feature>
<dbReference type="eggNOG" id="KOG1735">
    <property type="taxonomic scope" value="Eukaryota"/>
</dbReference>
<dbReference type="VEuPathDB" id="AmoebaDB:NAEGRDRAFT_62137"/>
<reference evidence="2 3" key="1">
    <citation type="journal article" date="2010" name="Cell">
        <title>The genome of Naegleria gruberi illuminates early eukaryotic versatility.</title>
        <authorList>
            <person name="Fritz-Laylin L.K."/>
            <person name="Prochnik S.E."/>
            <person name="Ginger M.L."/>
            <person name="Dacks J.B."/>
            <person name="Carpenter M.L."/>
            <person name="Field M.C."/>
            <person name="Kuo A."/>
            <person name="Paredez A."/>
            <person name="Chapman J."/>
            <person name="Pham J."/>
            <person name="Shu S."/>
            <person name="Neupane R."/>
            <person name="Cipriano M."/>
            <person name="Mancuso J."/>
            <person name="Tu H."/>
            <person name="Salamov A."/>
            <person name="Lindquist E."/>
            <person name="Shapiro H."/>
            <person name="Lucas S."/>
            <person name="Grigoriev I.V."/>
            <person name="Cande W.Z."/>
            <person name="Fulton C."/>
            <person name="Rokhsar D.S."/>
            <person name="Dawson S.C."/>
        </authorList>
    </citation>
    <scope>NUCLEOTIDE SEQUENCE [LARGE SCALE GENOMIC DNA]</scope>
    <source>
        <strain evidence="2 3">NEG-M</strain>
    </source>
</reference>
<dbReference type="InterPro" id="IPR029006">
    <property type="entry name" value="ADF-H/Gelsolin-like_dom_sf"/>
</dbReference>
<sequence length="199" mass="22785">MIDETRLQTEQAVTITLIDFCPLQNSFKDSPEDTHFTLLRDKLREIQKAHLFNSKPSMLLMKRQSKIVFQDLKLGKGGYKNLLVLQLDPSLQEPTLTIDHQLSQHTTLEQLIPHLPSNSPRFICYNLHYEMPSYSTSREGERSKIILITWCPKECGVRERFKTALGVQFLLNNLNGLSATVHATSSRALTHQSLVKQVL</sequence>
<dbReference type="GeneID" id="8855257"/>
<dbReference type="AlphaFoldDB" id="D2V017"/>
<dbReference type="STRING" id="5762.D2V017"/>
<evidence type="ECO:0000313" key="3">
    <source>
        <dbReference type="Proteomes" id="UP000006671"/>
    </source>
</evidence>
<gene>
    <name evidence="2" type="ORF">NAEGRDRAFT_62137</name>
</gene>
<dbReference type="OrthoDB" id="10249245at2759"/>
<dbReference type="EMBL" id="GG738847">
    <property type="protein sequence ID" value="EFC49451.1"/>
    <property type="molecule type" value="Genomic_DNA"/>
</dbReference>
<dbReference type="SMART" id="SM00102">
    <property type="entry name" value="ADF"/>
    <property type="match status" value="1"/>
</dbReference>
<keyword evidence="3" id="KW-1185">Reference proteome</keyword>
<dbReference type="PROSITE" id="PS51263">
    <property type="entry name" value="ADF_H"/>
    <property type="match status" value="1"/>
</dbReference>
<organism evidence="3">
    <name type="scientific">Naegleria gruberi</name>
    <name type="common">Amoeba</name>
    <dbReference type="NCBI Taxonomy" id="5762"/>
    <lineage>
        <taxon>Eukaryota</taxon>
        <taxon>Discoba</taxon>
        <taxon>Heterolobosea</taxon>
        <taxon>Tetramitia</taxon>
        <taxon>Eutetramitia</taxon>
        <taxon>Vahlkampfiidae</taxon>
        <taxon>Naegleria</taxon>
    </lineage>
</organism>
<name>D2V017_NAEGR</name>